<dbReference type="AlphaFoldDB" id="A0A1F8BCY5"/>
<dbReference type="Pfam" id="PF01966">
    <property type="entry name" value="HD"/>
    <property type="match status" value="1"/>
</dbReference>
<dbReference type="InterPro" id="IPR006674">
    <property type="entry name" value="HD_domain"/>
</dbReference>
<feature type="domain" description="HD" evidence="1">
    <location>
        <begin position="18"/>
        <end position="56"/>
    </location>
</feature>
<evidence type="ECO:0000313" key="3">
    <source>
        <dbReference type="Proteomes" id="UP000177060"/>
    </source>
</evidence>
<dbReference type="SUPFAM" id="SSF109604">
    <property type="entry name" value="HD-domain/PDEase-like"/>
    <property type="match status" value="1"/>
</dbReference>
<evidence type="ECO:0000313" key="2">
    <source>
        <dbReference type="EMBL" id="OGM61198.1"/>
    </source>
</evidence>
<organism evidence="2 3">
    <name type="scientific">Candidatus Woesebacteria bacterium RIFCSPLOWO2_01_FULL_39_14</name>
    <dbReference type="NCBI Taxonomy" id="1802518"/>
    <lineage>
        <taxon>Bacteria</taxon>
        <taxon>Candidatus Woeseibacteriota</taxon>
    </lineage>
</organism>
<dbReference type="EMBL" id="MGHE01000049">
    <property type="protein sequence ID" value="OGM61198.1"/>
    <property type="molecule type" value="Genomic_DNA"/>
</dbReference>
<gene>
    <name evidence="2" type="ORF">A3A52_00180</name>
</gene>
<protein>
    <recommendedName>
        <fullName evidence="1">HD domain-containing protein</fullName>
    </recommendedName>
</protein>
<comment type="caution">
    <text evidence="2">The sequence shown here is derived from an EMBL/GenBank/DDBJ whole genome shotgun (WGS) entry which is preliminary data.</text>
</comment>
<accession>A0A1F8BCY5</accession>
<name>A0A1F8BCY5_9BACT</name>
<evidence type="ECO:0000259" key="1">
    <source>
        <dbReference type="Pfam" id="PF01966"/>
    </source>
</evidence>
<dbReference type="Proteomes" id="UP000177060">
    <property type="component" value="Unassembled WGS sequence"/>
</dbReference>
<proteinExistence type="predicted"/>
<dbReference type="Gene3D" id="1.10.3210.10">
    <property type="entry name" value="Hypothetical protein af1432"/>
    <property type="match status" value="1"/>
</dbReference>
<sequence>MKVSEIYEKYKIMPQLQTHMLRVAGVASTIVENFEGKIDRKTIITTALLHDLGNMAKIKLDAFPEFAQPRGIDYWQKVLKEFKLKYGNDDYTATYTLLTEIGIPQNIYDLIQSLEFAKSQRTAEGNNLELKVCLYSDARVSPHGVVSLAERLDEVKERFMRNKGISGEKFNQISESLYEIEKQIFAHCKIKPEDITEEKVRPLIEDLRNFEIETS</sequence>
<reference evidence="2 3" key="1">
    <citation type="journal article" date="2016" name="Nat. Commun.">
        <title>Thousands of microbial genomes shed light on interconnected biogeochemical processes in an aquifer system.</title>
        <authorList>
            <person name="Anantharaman K."/>
            <person name="Brown C.T."/>
            <person name="Hug L.A."/>
            <person name="Sharon I."/>
            <person name="Castelle C.J."/>
            <person name="Probst A.J."/>
            <person name="Thomas B.C."/>
            <person name="Singh A."/>
            <person name="Wilkins M.J."/>
            <person name="Karaoz U."/>
            <person name="Brodie E.L."/>
            <person name="Williams K.H."/>
            <person name="Hubbard S.S."/>
            <person name="Banfield J.F."/>
        </authorList>
    </citation>
    <scope>NUCLEOTIDE SEQUENCE [LARGE SCALE GENOMIC DNA]</scope>
</reference>